<sequence length="340" mass="38273">MMNEKKIDELKSILASPKKIVLVPHRNPDGDAMGAALGLYSVLVQLQHEVHVISPNEIPHFLNWMPEIGKVSIFENNEKEALQILNQADYIFALDFNILARTGEKMEKALENTAAFKIMIDHHQMPGDFAKLIFSDTAFGSTCELLYTILMQAGFLKYINKDAATCLYTGIVTDSGSFRFPKTNSSTHNAVADLIEKGIDNPQIHNALFDNNSYNRLQLLGKALQNMVLLSESKTSYIYLSEKDLQQFDYQKGDTEGFVNYGLTITGIDFTAFFIERKEDAGIKISFRSQGNFDVNLFARRFFNGGGHINAAGGNSDLSLEETINRFKEIVKNYKSEFYV</sequence>
<dbReference type="Gene3D" id="3.10.310.30">
    <property type="match status" value="1"/>
</dbReference>
<evidence type="ECO:0000313" key="4">
    <source>
        <dbReference type="Proteomes" id="UP000295215"/>
    </source>
</evidence>
<accession>A0A4V3E889</accession>
<dbReference type="SUPFAM" id="SSF64182">
    <property type="entry name" value="DHH phosphoesterases"/>
    <property type="match status" value="1"/>
</dbReference>
<evidence type="ECO:0000259" key="2">
    <source>
        <dbReference type="Pfam" id="PF02272"/>
    </source>
</evidence>
<gene>
    <name evidence="3" type="ORF">C8P70_11516</name>
</gene>
<dbReference type="InterPro" id="IPR003156">
    <property type="entry name" value="DHHA1_dom"/>
</dbReference>
<keyword evidence="4" id="KW-1185">Reference proteome</keyword>
<name>A0A4V3E889_9FLAO</name>
<dbReference type="RefSeq" id="WP_133712696.1">
    <property type="nucleotide sequence ID" value="NZ_SOAG01000015.1"/>
</dbReference>
<protein>
    <submittedName>
        <fullName evidence="3">Phosphoesterase RecJ-like protein</fullName>
    </submittedName>
</protein>
<dbReference type="Pfam" id="PF01368">
    <property type="entry name" value="DHH"/>
    <property type="match status" value="1"/>
</dbReference>
<dbReference type="Gene3D" id="3.90.1640.10">
    <property type="entry name" value="inorganic pyrophosphatase (n-terminal core)"/>
    <property type="match status" value="1"/>
</dbReference>
<dbReference type="Proteomes" id="UP000295215">
    <property type="component" value="Unassembled WGS sequence"/>
</dbReference>
<dbReference type="PANTHER" id="PTHR47618">
    <property type="entry name" value="BIFUNCTIONAL OLIGORIBONUCLEASE AND PAP PHOSPHATASE NRNA"/>
    <property type="match status" value="1"/>
</dbReference>
<dbReference type="EMBL" id="SOAG01000015">
    <property type="protein sequence ID" value="TDS57517.1"/>
    <property type="molecule type" value="Genomic_DNA"/>
</dbReference>
<feature type="domain" description="DHHA1" evidence="2">
    <location>
        <begin position="242"/>
        <end position="333"/>
    </location>
</feature>
<comment type="caution">
    <text evidence="3">The sequence shown here is derived from an EMBL/GenBank/DDBJ whole genome shotgun (WGS) entry which is preliminary data.</text>
</comment>
<reference evidence="3 4" key="1">
    <citation type="submission" date="2019-03" db="EMBL/GenBank/DDBJ databases">
        <title>Genomic Encyclopedia of Archaeal and Bacterial Type Strains, Phase II (KMG-II): from individual species to whole genera.</title>
        <authorList>
            <person name="Goeker M."/>
        </authorList>
    </citation>
    <scope>NUCLEOTIDE SEQUENCE [LARGE SCALE GENOMIC DNA]</scope>
    <source>
        <strain evidence="3 4">DSM 28213</strain>
    </source>
</reference>
<dbReference type="PANTHER" id="PTHR47618:SF1">
    <property type="entry name" value="BIFUNCTIONAL OLIGORIBONUCLEASE AND PAP PHOSPHATASE NRNA"/>
    <property type="match status" value="1"/>
</dbReference>
<dbReference type="GO" id="GO:0003676">
    <property type="term" value="F:nucleic acid binding"/>
    <property type="evidence" value="ECO:0007669"/>
    <property type="project" value="InterPro"/>
</dbReference>
<dbReference type="InterPro" id="IPR051319">
    <property type="entry name" value="Oligoribo/pAp-PDE_c-di-AMP_PDE"/>
</dbReference>
<feature type="domain" description="DDH" evidence="1">
    <location>
        <begin position="19"/>
        <end position="171"/>
    </location>
</feature>
<evidence type="ECO:0000259" key="1">
    <source>
        <dbReference type="Pfam" id="PF01368"/>
    </source>
</evidence>
<dbReference type="InterPro" id="IPR001667">
    <property type="entry name" value="DDH_dom"/>
</dbReference>
<dbReference type="AlphaFoldDB" id="A0A4V3E889"/>
<dbReference type="OrthoDB" id="9803668at2"/>
<dbReference type="InterPro" id="IPR038763">
    <property type="entry name" value="DHH_sf"/>
</dbReference>
<evidence type="ECO:0000313" key="3">
    <source>
        <dbReference type="EMBL" id="TDS57517.1"/>
    </source>
</evidence>
<organism evidence="3 4">
    <name type="scientific">Myroides indicus</name>
    <dbReference type="NCBI Taxonomy" id="1323422"/>
    <lineage>
        <taxon>Bacteria</taxon>
        <taxon>Pseudomonadati</taxon>
        <taxon>Bacteroidota</taxon>
        <taxon>Flavobacteriia</taxon>
        <taxon>Flavobacteriales</taxon>
        <taxon>Flavobacteriaceae</taxon>
        <taxon>Myroides</taxon>
    </lineage>
</organism>
<proteinExistence type="predicted"/>
<dbReference type="Pfam" id="PF02272">
    <property type="entry name" value="DHHA1"/>
    <property type="match status" value="1"/>
</dbReference>